<gene>
    <name evidence="1" type="ORF">TNCV_2619731</name>
</gene>
<comment type="caution">
    <text evidence="1">The sequence shown here is derived from an EMBL/GenBank/DDBJ whole genome shotgun (WGS) entry which is preliminary data.</text>
</comment>
<keyword evidence="2" id="KW-1185">Reference proteome</keyword>
<evidence type="ECO:0000313" key="1">
    <source>
        <dbReference type="EMBL" id="GFY35681.1"/>
    </source>
</evidence>
<accession>A0A8X6WKZ5</accession>
<organism evidence="1 2">
    <name type="scientific">Trichonephila clavipes</name>
    <name type="common">Golden silk orbweaver</name>
    <name type="synonym">Nephila clavipes</name>
    <dbReference type="NCBI Taxonomy" id="2585209"/>
    <lineage>
        <taxon>Eukaryota</taxon>
        <taxon>Metazoa</taxon>
        <taxon>Ecdysozoa</taxon>
        <taxon>Arthropoda</taxon>
        <taxon>Chelicerata</taxon>
        <taxon>Arachnida</taxon>
        <taxon>Araneae</taxon>
        <taxon>Araneomorphae</taxon>
        <taxon>Entelegynae</taxon>
        <taxon>Araneoidea</taxon>
        <taxon>Nephilidae</taxon>
        <taxon>Trichonephila</taxon>
    </lineage>
</organism>
<proteinExistence type="predicted"/>
<dbReference type="EMBL" id="BMAU01021433">
    <property type="protein sequence ID" value="GFY35681.1"/>
    <property type="molecule type" value="Genomic_DNA"/>
</dbReference>
<dbReference type="Proteomes" id="UP000887159">
    <property type="component" value="Unassembled WGS sequence"/>
</dbReference>
<evidence type="ECO:0000313" key="2">
    <source>
        <dbReference type="Proteomes" id="UP000887159"/>
    </source>
</evidence>
<reference evidence="1" key="1">
    <citation type="submission" date="2020-08" db="EMBL/GenBank/DDBJ databases">
        <title>Multicomponent nature underlies the extraordinary mechanical properties of spider dragline silk.</title>
        <authorList>
            <person name="Kono N."/>
            <person name="Nakamura H."/>
            <person name="Mori M."/>
            <person name="Yoshida Y."/>
            <person name="Ohtoshi R."/>
            <person name="Malay A.D."/>
            <person name="Moran D.A.P."/>
            <person name="Tomita M."/>
            <person name="Numata K."/>
            <person name="Arakawa K."/>
        </authorList>
    </citation>
    <scope>NUCLEOTIDE SEQUENCE</scope>
</reference>
<protein>
    <submittedName>
        <fullName evidence="1">Uncharacterized protein</fullName>
    </submittedName>
</protein>
<name>A0A8X6WKZ5_TRICX</name>
<sequence>MSVPSQLWQNEFLECVQSSKSIIDSDFDDGNETNSAVSVPKSSKMRKVMKSMGNYLDARSNDKMYNKLHDIEQFDTKSNGKKNIRLFSKNSIHVRFSENLKTEPSFEFW</sequence>
<dbReference type="AlphaFoldDB" id="A0A8X6WKZ5"/>